<proteinExistence type="predicted"/>
<protein>
    <submittedName>
        <fullName evidence="1">Uncharacterized protein</fullName>
    </submittedName>
</protein>
<dbReference type="EMBL" id="KI282039">
    <property type="protein sequence ID" value="ESA15398.1"/>
    <property type="molecule type" value="Genomic_DNA"/>
</dbReference>
<accession>U9U9Y5</accession>
<name>U9U9Y5_RHIID</name>
<dbReference type="HOGENOM" id="CLU_2942914_0_0_1"/>
<reference evidence="1" key="1">
    <citation type="submission" date="2013-07" db="EMBL/GenBank/DDBJ databases">
        <title>The genome of an arbuscular mycorrhizal fungus provides insights into the evolution of the oldest plant symbiosis.</title>
        <authorList>
            <consortium name="DOE Joint Genome Institute"/>
            <person name="Tisserant E."/>
            <person name="Malbreil M."/>
            <person name="Kuo A."/>
            <person name="Kohler A."/>
            <person name="Symeonidi A."/>
            <person name="Balestrini R."/>
            <person name="Charron P."/>
            <person name="Duensing N."/>
            <person name="Frei-dit-Frey N."/>
            <person name="Gianinazzi-Pearson V."/>
            <person name="Gilbert B."/>
            <person name="Handa Y."/>
            <person name="Hijri M."/>
            <person name="Kaul R."/>
            <person name="Kawaguchi M."/>
            <person name="Krajinski F."/>
            <person name="Lammers P."/>
            <person name="Lapierre D."/>
            <person name="Masclaux F.G."/>
            <person name="Murat C."/>
            <person name="Morin E."/>
            <person name="Ndikumana S."/>
            <person name="Pagni M."/>
            <person name="Petitpierre D."/>
            <person name="Requena N."/>
            <person name="Rosikiewicz P."/>
            <person name="Riley R."/>
            <person name="Saito K."/>
            <person name="San Clemente H."/>
            <person name="Shapiro H."/>
            <person name="van Tuinen D."/>
            <person name="Becard G."/>
            <person name="Bonfante P."/>
            <person name="Paszkowski U."/>
            <person name="Shachar-Hill Y."/>
            <person name="Young J.P."/>
            <person name="Sanders I.R."/>
            <person name="Henrissat B."/>
            <person name="Rensing S.A."/>
            <person name="Grigoriev I.V."/>
            <person name="Corradi N."/>
            <person name="Roux C."/>
            <person name="Martin F."/>
        </authorList>
    </citation>
    <scope>NUCLEOTIDE SEQUENCE</scope>
    <source>
        <strain evidence="1">DAOM 197198</strain>
    </source>
</reference>
<sequence>MSQNVLLSISFKKQTTANIVQQISNWNLFTGLSPRIGFTSTTDDICSDCKSAYELRLFQN</sequence>
<gene>
    <name evidence="1" type="ORF">GLOINDRAFT_346068</name>
</gene>
<evidence type="ECO:0000313" key="1">
    <source>
        <dbReference type="EMBL" id="ESA15398.1"/>
    </source>
</evidence>
<dbReference type="AlphaFoldDB" id="U9U9Y5"/>
<organism evidence="1">
    <name type="scientific">Rhizophagus irregularis (strain DAOM 181602 / DAOM 197198 / MUCL 43194)</name>
    <name type="common">Arbuscular mycorrhizal fungus</name>
    <name type="synonym">Glomus intraradices</name>
    <dbReference type="NCBI Taxonomy" id="747089"/>
    <lineage>
        <taxon>Eukaryota</taxon>
        <taxon>Fungi</taxon>
        <taxon>Fungi incertae sedis</taxon>
        <taxon>Mucoromycota</taxon>
        <taxon>Glomeromycotina</taxon>
        <taxon>Glomeromycetes</taxon>
        <taxon>Glomerales</taxon>
        <taxon>Glomeraceae</taxon>
        <taxon>Rhizophagus</taxon>
    </lineage>
</organism>